<dbReference type="GO" id="GO:0003700">
    <property type="term" value="F:DNA-binding transcription factor activity"/>
    <property type="evidence" value="ECO:0007669"/>
    <property type="project" value="InterPro"/>
</dbReference>
<dbReference type="EMBL" id="SJKD01000007">
    <property type="protein sequence ID" value="TCC45586.1"/>
    <property type="molecule type" value="Genomic_DNA"/>
</dbReference>
<organism evidence="2 3">
    <name type="scientific">Kribbella capetownensis</name>
    <dbReference type="NCBI Taxonomy" id="1572659"/>
    <lineage>
        <taxon>Bacteria</taxon>
        <taxon>Bacillati</taxon>
        <taxon>Actinomycetota</taxon>
        <taxon>Actinomycetes</taxon>
        <taxon>Propionibacteriales</taxon>
        <taxon>Kribbellaceae</taxon>
        <taxon>Kribbella</taxon>
    </lineage>
</organism>
<dbReference type="InterPro" id="IPR036390">
    <property type="entry name" value="WH_DNA-bd_sf"/>
</dbReference>
<evidence type="ECO:0000313" key="2">
    <source>
        <dbReference type="EMBL" id="TCC45586.1"/>
    </source>
</evidence>
<protein>
    <submittedName>
        <fullName evidence="2">MarR family transcriptional regulator</fullName>
    </submittedName>
</protein>
<dbReference type="Gene3D" id="1.10.10.10">
    <property type="entry name" value="Winged helix-like DNA-binding domain superfamily/Winged helix DNA-binding domain"/>
    <property type="match status" value="1"/>
</dbReference>
<proteinExistence type="predicted"/>
<evidence type="ECO:0000313" key="3">
    <source>
        <dbReference type="Proteomes" id="UP000293342"/>
    </source>
</evidence>
<dbReference type="OrthoDB" id="3526267at2"/>
<reference evidence="2 3" key="1">
    <citation type="submission" date="2019-02" db="EMBL/GenBank/DDBJ databases">
        <title>Kribbella capetownensis sp. nov. and Kribbella speibonae sp. nov., isolated from soil.</title>
        <authorList>
            <person name="Curtis S.M."/>
            <person name="Norton I."/>
            <person name="Everest G.J."/>
            <person name="Meyers P.R."/>
        </authorList>
    </citation>
    <scope>NUCLEOTIDE SEQUENCE [LARGE SCALE GENOMIC DNA]</scope>
    <source>
        <strain evidence="2 3">YM53</strain>
    </source>
</reference>
<accession>A0A4R0JL67</accession>
<dbReference type="GO" id="GO:0006950">
    <property type="term" value="P:response to stress"/>
    <property type="evidence" value="ECO:0007669"/>
    <property type="project" value="TreeGrafter"/>
</dbReference>
<dbReference type="InterPro" id="IPR036388">
    <property type="entry name" value="WH-like_DNA-bd_sf"/>
</dbReference>
<dbReference type="PANTHER" id="PTHR33164">
    <property type="entry name" value="TRANSCRIPTIONAL REGULATOR, MARR FAMILY"/>
    <property type="match status" value="1"/>
</dbReference>
<keyword evidence="3" id="KW-1185">Reference proteome</keyword>
<dbReference type="InterPro" id="IPR039422">
    <property type="entry name" value="MarR/SlyA-like"/>
</dbReference>
<gene>
    <name evidence="2" type="ORF">E0H75_28045</name>
</gene>
<dbReference type="PANTHER" id="PTHR33164:SF99">
    <property type="entry name" value="MARR FAMILY REGULATORY PROTEIN"/>
    <property type="match status" value="1"/>
</dbReference>
<comment type="caution">
    <text evidence="2">The sequence shown here is derived from an EMBL/GenBank/DDBJ whole genome shotgun (WGS) entry which is preliminary data.</text>
</comment>
<feature type="domain" description="HTH marR-type" evidence="1">
    <location>
        <begin position="35"/>
        <end position="135"/>
    </location>
</feature>
<dbReference type="InterPro" id="IPR000835">
    <property type="entry name" value="HTH_MarR-typ"/>
</dbReference>
<dbReference type="Proteomes" id="UP000293342">
    <property type="component" value="Unassembled WGS sequence"/>
</dbReference>
<dbReference type="AlphaFoldDB" id="A0A4R0JL67"/>
<dbReference type="SUPFAM" id="SSF46785">
    <property type="entry name" value="Winged helix' DNA-binding domain"/>
    <property type="match status" value="1"/>
</dbReference>
<dbReference type="SMART" id="SM00347">
    <property type="entry name" value="HTH_MARR"/>
    <property type="match status" value="1"/>
</dbReference>
<name>A0A4R0JL67_9ACTN</name>
<evidence type="ECO:0000259" key="1">
    <source>
        <dbReference type="SMART" id="SM00347"/>
    </source>
</evidence>
<sequence length="166" mass="18883">MVLVGKGPWLDDDEQKAWRSYLLMHKTLETHMERHLQREYGLSKSDFEILVNLSESKTGRMRAFELGRATQWEKSRMSHHLARMEKRGLIQKVACDSRYPEIAITAEGMAAIEACAPAHAARIREFFVDVFGPDRLAVLGEVSDEIVDTIRKHEGNDCPPEVTGNC</sequence>